<reference evidence="2 3" key="1">
    <citation type="submission" date="2016-09" db="EMBL/GenBank/DDBJ databases">
        <title>The complete genome sequences of Rhizobium gallicum, symbiovars gallicum and phaseoli, symbionts associated to common bean (Phaseolus vulgaris).</title>
        <authorList>
            <person name="Bustos P."/>
            <person name="Santamaria R.I."/>
            <person name="Perez-Carrascal O.M."/>
            <person name="Juarez S."/>
            <person name="Lozano L."/>
            <person name="Martinez-Flores I."/>
            <person name="Martinez-Romero E."/>
            <person name="Cevallos M."/>
            <person name="Romero D."/>
            <person name="Davila G."/>
            <person name="Gonzalez V."/>
        </authorList>
    </citation>
    <scope>NUCLEOTIDE SEQUENCE [LARGE SCALE GENOMIC DNA]</scope>
    <source>
        <strain evidence="2 3">8C-3</strain>
    </source>
</reference>
<dbReference type="Proteomes" id="UP000185109">
    <property type="component" value="Chromosome"/>
</dbReference>
<evidence type="ECO:0000256" key="1">
    <source>
        <dbReference type="SAM" id="Phobius"/>
    </source>
</evidence>
<keyword evidence="1" id="KW-1133">Transmembrane helix</keyword>
<proteinExistence type="predicted"/>
<dbReference type="EMBL" id="CP017241">
    <property type="protein sequence ID" value="APO74291.1"/>
    <property type="molecule type" value="Genomic_DNA"/>
</dbReference>
<evidence type="ECO:0000313" key="3">
    <source>
        <dbReference type="Proteomes" id="UP000185109"/>
    </source>
</evidence>
<organism evidence="2 3">
    <name type="scientific">Rhizobium etli 8C-3</name>
    <dbReference type="NCBI Taxonomy" id="538025"/>
    <lineage>
        <taxon>Bacteria</taxon>
        <taxon>Pseudomonadati</taxon>
        <taxon>Pseudomonadota</taxon>
        <taxon>Alphaproteobacteria</taxon>
        <taxon>Hyphomicrobiales</taxon>
        <taxon>Rhizobiaceae</taxon>
        <taxon>Rhizobium/Agrobacterium group</taxon>
        <taxon>Rhizobium</taxon>
    </lineage>
</organism>
<feature type="transmembrane region" description="Helical" evidence="1">
    <location>
        <begin position="157"/>
        <end position="180"/>
    </location>
</feature>
<feature type="transmembrane region" description="Helical" evidence="1">
    <location>
        <begin position="192"/>
        <end position="210"/>
    </location>
</feature>
<gene>
    <name evidence="2" type="ORF">AM571_CH01456</name>
</gene>
<keyword evidence="1" id="KW-0472">Membrane</keyword>
<feature type="transmembrane region" description="Helical" evidence="1">
    <location>
        <begin position="29"/>
        <end position="55"/>
    </location>
</feature>
<sequence length="213" mass="22444">MAQEDDDTLEATGTLGTPKQRARSLIRSIIPAVAFGLGAMAVSYSLSAVVTGWLITSTPVEHFRQLPEGDATRIVAQLRGTSENLAYLQKLVASQPDAAANAEKAQADVNAVIHLLDSLPVVESRAEVISLPSLVTQAVAQEIRGGKTSGGSSVQDIIALGLTGFIALMLLVFTVLYFRTEDKSKKVFAEKIITSIVGFLFGLATGSVSGRGK</sequence>
<dbReference type="AlphaFoldDB" id="A0A1L5P2G2"/>
<name>A0A1L5P2G2_RHIET</name>
<protein>
    <submittedName>
        <fullName evidence="2">Uncharacterized protein</fullName>
    </submittedName>
</protein>
<accession>A0A1L5P2G2</accession>
<dbReference type="RefSeq" id="WP_074060851.1">
    <property type="nucleotide sequence ID" value="NZ_CP017241.1"/>
</dbReference>
<keyword evidence="1" id="KW-0812">Transmembrane</keyword>
<evidence type="ECO:0000313" key="2">
    <source>
        <dbReference type="EMBL" id="APO74291.1"/>
    </source>
</evidence>